<keyword evidence="1" id="KW-0175">Coiled coil</keyword>
<keyword evidence="3" id="KW-1185">Reference proteome</keyword>
<organism evidence="2 3">
    <name type="scientific">Mortierella polycephala</name>
    <dbReference type="NCBI Taxonomy" id="41804"/>
    <lineage>
        <taxon>Eukaryota</taxon>
        <taxon>Fungi</taxon>
        <taxon>Fungi incertae sedis</taxon>
        <taxon>Mucoromycota</taxon>
        <taxon>Mortierellomycotina</taxon>
        <taxon>Mortierellomycetes</taxon>
        <taxon>Mortierellales</taxon>
        <taxon>Mortierellaceae</taxon>
        <taxon>Mortierella</taxon>
    </lineage>
</organism>
<feature type="coiled-coil region" evidence="1">
    <location>
        <begin position="3"/>
        <end position="76"/>
    </location>
</feature>
<evidence type="ECO:0000313" key="2">
    <source>
        <dbReference type="EMBL" id="KAG0252242.1"/>
    </source>
</evidence>
<reference evidence="2" key="1">
    <citation type="journal article" date="2020" name="Fungal Divers.">
        <title>Resolving the Mortierellaceae phylogeny through synthesis of multi-gene phylogenetics and phylogenomics.</title>
        <authorList>
            <person name="Vandepol N."/>
            <person name="Liber J."/>
            <person name="Desiro A."/>
            <person name="Na H."/>
            <person name="Kennedy M."/>
            <person name="Barry K."/>
            <person name="Grigoriev I.V."/>
            <person name="Miller A.N."/>
            <person name="O'Donnell K."/>
            <person name="Stajich J.E."/>
            <person name="Bonito G."/>
        </authorList>
    </citation>
    <scope>NUCLEOTIDE SEQUENCE</scope>
    <source>
        <strain evidence="2">KOD948</strain>
    </source>
</reference>
<protein>
    <submittedName>
        <fullName evidence="2">Uncharacterized protein</fullName>
    </submittedName>
</protein>
<evidence type="ECO:0000256" key="1">
    <source>
        <dbReference type="SAM" id="Coils"/>
    </source>
</evidence>
<dbReference type="PANTHER" id="PTHR14305">
    <property type="entry name" value="E3 UBIQUITIN-PROTEIN LIGASE CCNB1IP1"/>
    <property type="match status" value="1"/>
</dbReference>
<gene>
    <name evidence="2" type="ORF">BG011_007101</name>
</gene>
<dbReference type="Proteomes" id="UP000726737">
    <property type="component" value="Unassembled WGS sequence"/>
</dbReference>
<proteinExistence type="predicted"/>
<dbReference type="GO" id="GO:0061630">
    <property type="term" value="F:ubiquitin protein ligase activity"/>
    <property type="evidence" value="ECO:0007669"/>
    <property type="project" value="InterPro"/>
</dbReference>
<comment type="caution">
    <text evidence="2">The sequence shown here is derived from an EMBL/GenBank/DDBJ whole genome shotgun (WGS) entry which is preliminary data.</text>
</comment>
<accession>A0A9P6PUD8</accession>
<dbReference type="InterPro" id="IPR042448">
    <property type="entry name" value="CCNB1IP1"/>
</dbReference>
<dbReference type="GO" id="GO:0007131">
    <property type="term" value="P:reciprocal meiotic recombination"/>
    <property type="evidence" value="ECO:0007669"/>
    <property type="project" value="InterPro"/>
</dbReference>
<dbReference type="PANTHER" id="PTHR14305:SF0">
    <property type="entry name" value="E3 UBIQUITIN-PROTEIN LIGASE CCNB1IP1"/>
    <property type="match status" value="1"/>
</dbReference>
<sequence length="169" mass="19680">MTRKSLEDKLSLAEKQLQRMTRDVNVELSGFRDTVSALQKDVEQEKRKSADLSEKLDEKTRQLSKLQTLYDRQKRRPLFPDPYQQTQLQEKDALSSIISNPYQFYQPMIHSIVFMIGSHVPTILKCKDTCDHLLVPRLQIHKAFHGLLLILVLVLVQARPISTQRLKRA</sequence>
<evidence type="ECO:0000313" key="3">
    <source>
        <dbReference type="Proteomes" id="UP000726737"/>
    </source>
</evidence>
<dbReference type="GO" id="GO:0000795">
    <property type="term" value="C:synaptonemal complex"/>
    <property type="evidence" value="ECO:0007669"/>
    <property type="project" value="InterPro"/>
</dbReference>
<dbReference type="EMBL" id="JAAAJA010000533">
    <property type="protein sequence ID" value="KAG0252242.1"/>
    <property type="molecule type" value="Genomic_DNA"/>
</dbReference>
<name>A0A9P6PUD8_9FUNG</name>
<dbReference type="OrthoDB" id="441210at2759"/>
<dbReference type="AlphaFoldDB" id="A0A9P6PUD8"/>